<evidence type="ECO:0000313" key="3">
    <source>
        <dbReference type="Proteomes" id="UP000235616"/>
    </source>
</evidence>
<dbReference type="Proteomes" id="UP000235616">
    <property type="component" value="Unassembled WGS sequence"/>
</dbReference>
<feature type="region of interest" description="Disordered" evidence="1">
    <location>
        <begin position="1"/>
        <end position="30"/>
    </location>
</feature>
<name>A0A2N7VQI8_9BURK</name>
<feature type="region of interest" description="Disordered" evidence="1">
    <location>
        <begin position="47"/>
        <end position="75"/>
    </location>
</feature>
<gene>
    <name evidence="2" type="ORF">C0Z18_13820</name>
</gene>
<dbReference type="EMBL" id="PNYA01000011">
    <property type="protein sequence ID" value="PMS19397.1"/>
    <property type="molecule type" value="Genomic_DNA"/>
</dbReference>
<evidence type="ECO:0000313" key="2">
    <source>
        <dbReference type="EMBL" id="PMS19397.1"/>
    </source>
</evidence>
<dbReference type="RefSeq" id="WP_102645984.1">
    <property type="nucleotide sequence ID" value="NZ_PNYA01000011.1"/>
</dbReference>
<proteinExistence type="predicted"/>
<feature type="compositionally biased region" description="Basic residues" evidence="1">
    <location>
        <begin position="12"/>
        <end position="27"/>
    </location>
</feature>
<keyword evidence="3" id="KW-1185">Reference proteome</keyword>
<accession>A0A2N7VQI8</accession>
<comment type="caution">
    <text evidence="2">The sequence shown here is derived from an EMBL/GenBank/DDBJ whole genome shotgun (WGS) entry which is preliminary data.</text>
</comment>
<protein>
    <submittedName>
        <fullName evidence="2">Uncharacterized protein</fullName>
    </submittedName>
</protein>
<sequence>MAAIGARDLRHVLPHGRANRRPKRRRFSPSGDAIVSRVLARLVQPPTARKTAPGFPVAQAPQSKEVAGDGGIFFS</sequence>
<organism evidence="2 3">
    <name type="scientific">Trinickia dabaoshanensis</name>
    <dbReference type="NCBI Taxonomy" id="564714"/>
    <lineage>
        <taxon>Bacteria</taxon>
        <taxon>Pseudomonadati</taxon>
        <taxon>Pseudomonadota</taxon>
        <taxon>Betaproteobacteria</taxon>
        <taxon>Burkholderiales</taxon>
        <taxon>Burkholderiaceae</taxon>
        <taxon>Trinickia</taxon>
    </lineage>
</organism>
<dbReference type="AlphaFoldDB" id="A0A2N7VQI8"/>
<evidence type="ECO:0000256" key="1">
    <source>
        <dbReference type="SAM" id="MobiDB-lite"/>
    </source>
</evidence>
<reference evidence="2 3" key="1">
    <citation type="submission" date="2018-01" db="EMBL/GenBank/DDBJ databases">
        <title>Whole genome analyses suggest that Burkholderia sensu lato contains two further novel genera in the rhizoxinica-symbiotica group Mycetohabitans gen. nov., and Trinickia gen. nov.: implications for the evolution of diazotrophy and nodulation in the Burkholderiaceae.</title>
        <authorList>
            <person name="Estrada-de los Santos P."/>
            <person name="Palmer M."/>
            <person name="Chavez-Ramirez B."/>
            <person name="Beukes C."/>
            <person name="Steenkamp E.T."/>
            <person name="Hirsch A.M."/>
            <person name="Manyaka P."/>
            <person name="Maluk M."/>
            <person name="Lafos M."/>
            <person name="Crook M."/>
            <person name="Gross E."/>
            <person name="Simon M.F."/>
            <person name="Bueno dos Reis Junior F."/>
            <person name="Poole P.S."/>
            <person name="Venter S.N."/>
            <person name="James E.K."/>
        </authorList>
    </citation>
    <scope>NUCLEOTIDE SEQUENCE [LARGE SCALE GENOMIC DNA]</scope>
    <source>
        <strain evidence="2 3">GIMN1.004</strain>
    </source>
</reference>